<protein>
    <submittedName>
        <fullName evidence="1">Putative ovule protein</fullName>
    </submittedName>
</protein>
<evidence type="ECO:0000313" key="1">
    <source>
        <dbReference type="EMBL" id="JAP07344.1"/>
    </source>
</evidence>
<name>A0A0V0GJA6_SOLCH</name>
<dbReference type="AlphaFoldDB" id="A0A0V0GJA6"/>
<proteinExistence type="predicted"/>
<sequence>MNGTKDANPIRLSNSSAISTSNLHEFHQTFSSSNHVHYVTTNLNYQLLWKHNPCPKFWSKNMFSKVLVSIKTNPG</sequence>
<organism evidence="1">
    <name type="scientific">Solanum chacoense</name>
    <name type="common">Chaco potato</name>
    <dbReference type="NCBI Taxonomy" id="4108"/>
    <lineage>
        <taxon>Eukaryota</taxon>
        <taxon>Viridiplantae</taxon>
        <taxon>Streptophyta</taxon>
        <taxon>Embryophyta</taxon>
        <taxon>Tracheophyta</taxon>
        <taxon>Spermatophyta</taxon>
        <taxon>Magnoliopsida</taxon>
        <taxon>eudicotyledons</taxon>
        <taxon>Gunneridae</taxon>
        <taxon>Pentapetalae</taxon>
        <taxon>asterids</taxon>
        <taxon>lamiids</taxon>
        <taxon>Solanales</taxon>
        <taxon>Solanaceae</taxon>
        <taxon>Solanoideae</taxon>
        <taxon>Solaneae</taxon>
        <taxon>Solanum</taxon>
    </lineage>
</organism>
<dbReference type="EMBL" id="GEDG01038958">
    <property type="protein sequence ID" value="JAP07344.1"/>
    <property type="molecule type" value="Transcribed_RNA"/>
</dbReference>
<accession>A0A0V0GJA6</accession>
<reference evidence="1" key="1">
    <citation type="submission" date="2015-12" db="EMBL/GenBank/DDBJ databases">
        <title>Gene expression during late stages of embryo sac development: a critical building block for successful pollen-pistil interactions.</title>
        <authorList>
            <person name="Liu Y."/>
            <person name="Joly V."/>
            <person name="Sabar M."/>
            <person name="Matton D.P."/>
        </authorList>
    </citation>
    <scope>NUCLEOTIDE SEQUENCE</scope>
</reference>
<feature type="non-terminal residue" evidence="1">
    <location>
        <position position="75"/>
    </location>
</feature>